<dbReference type="Pfam" id="PF04229">
    <property type="entry name" value="GrpB"/>
    <property type="match status" value="1"/>
</dbReference>
<sequence>MEKKRKIEVFKYNENWTRKFREEVNSLKGILGEIAVNFHHIGSTAIPGIKAKPIIDIVVEVRDLEAVDQLNKVFSEKGYIPLGENGIVGRRFFIKGSRVERTHHIHIFLEENQEVERHIIFRDYMIAHPDEAEKYSKLKDELAQKHTYDVEEYINGKNQFIRDIDEKAEKWWNERI</sequence>
<dbReference type="EMBL" id="JAFBEE010000002">
    <property type="protein sequence ID" value="MBM7614058.1"/>
    <property type="molecule type" value="Genomic_DNA"/>
</dbReference>
<gene>
    <name evidence="1" type="ORF">JOC73_000567</name>
</gene>
<dbReference type="PANTHER" id="PTHR34822:SF1">
    <property type="entry name" value="GRPB FAMILY PROTEIN"/>
    <property type="match status" value="1"/>
</dbReference>
<dbReference type="InterPro" id="IPR043519">
    <property type="entry name" value="NT_sf"/>
</dbReference>
<dbReference type="Gene3D" id="3.30.460.10">
    <property type="entry name" value="Beta Polymerase, domain 2"/>
    <property type="match status" value="1"/>
</dbReference>
<dbReference type="PANTHER" id="PTHR34822">
    <property type="entry name" value="GRPB DOMAIN PROTEIN (AFU_ORTHOLOGUE AFUA_1G01530)"/>
    <property type="match status" value="1"/>
</dbReference>
<comment type="caution">
    <text evidence="1">The sequence shown here is derived from an EMBL/GenBank/DDBJ whole genome shotgun (WGS) entry which is preliminary data.</text>
</comment>
<keyword evidence="2" id="KW-1185">Reference proteome</keyword>
<name>A0ABS2NM99_9FIRM</name>
<dbReference type="InterPro" id="IPR007344">
    <property type="entry name" value="GrpB/CoaE"/>
</dbReference>
<accession>A0ABS2NM99</accession>
<dbReference type="SUPFAM" id="SSF81301">
    <property type="entry name" value="Nucleotidyltransferase"/>
    <property type="match status" value="1"/>
</dbReference>
<dbReference type="Proteomes" id="UP001314796">
    <property type="component" value="Unassembled WGS sequence"/>
</dbReference>
<proteinExistence type="predicted"/>
<protein>
    <submittedName>
        <fullName evidence="1">GrpB-like predicted nucleotidyltransferase (UPF0157 family)</fullName>
    </submittedName>
</protein>
<evidence type="ECO:0000313" key="2">
    <source>
        <dbReference type="Proteomes" id="UP001314796"/>
    </source>
</evidence>
<dbReference type="RefSeq" id="WP_243427836.1">
    <property type="nucleotide sequence ID" value="NZ_JAFBEE010000002.1"/>
</dbReference>
<evidence type="ECO:0000313" key="1">
    <source>
        <dbReference type="EMBL" id="MBM7614058.1"/>
    </source>
</evidence>
<organism evidence="1 2">
    <name type="scientific">Alkaliphilus hydrothermalis</name>
    <dbReference type="NCBI Taxonomy" id="1482730"/>
    <lineage>
        <taxon>Bacteria</taxon>
        <taxon>Bacillati</taxon>
        <taxon>Bacillota</taxon>
        <taxon>Clostridia</taxon>
        <taxon>Peptostreptococcales</taxon>
        <taxon>Natronincolaceae</taxon>
        <taxon>Alkaliphilus</taxon>
    </lineage>
</organism>
<reference evidence="1 2" key="1">
    <citation type="submission" date="2021-01" db="EMBL/GenBank/DDBJ databases">
        <title>Genomic Encyclopedia of Type Strains, Phase IV (KMG-IV): sequencing the most valuable type-strain genomes for metagenomic binning, comparative biology and taxonomic classification.</title>
        <authorList>
            <person name="Goeker M."/>
        </authorList>
    </citation>
    <scope>NUCLEOTIDE SEQUENCE [LARGE SCALE GENOMIC DNA]</scope>
    <source>
        <strain evidence="1 2">DSM 25890</strain>
    </source>
</reference>